<dbReference type="PANTHER" id="PTHR11804">
    <property type="entry name" value="PROTEASE M3 THIMET OLIGOPEPTIDASE-RELATED"/>
    <property type="match status" value="1"/>
</dbReference>
<dbReference type="OrthoDB" id="534666at2759"/>
<keyword evidence="5 7" id="KW-0862">Zinc</keyword>
<dbReference type="GO" id="GO:0005758">
    <property type="term" value="C:mitochondrial intermembrane space"/>
    <property type="evidence" value="ECO:0007669"/>
    <property type="project" value="TreeGrafter"/>
</dbReference>
<protein>
    <recommendedName>
        <fullName evidence="8">Peptidase M3A/M3B catalytic domain-containing protein</fullName>
    </recommendedName>
</protein>
<dbReference type="GO" id="GO:0004222">
    <property type="term" value="F:metalloendopeptidase activity"/>
    <property type="evidence" value="ECO:0007669"/>
    <property type="project" value="InterPro"/>
</dbReference>
<evidence type="ECO:0000313" key="10">
    <source>
        <dbReference type="Proteomes" id="UP001152885"/>
    </source>
</evidence>
<dbReference type="InterPro" id="IPR045090">
    <property type="entry name" value="Pept_M3A_M3B"/>
</dbReference>
<evidence type="ECO:0000256" key="7">
    <source>
        <dbReference type="RuleBase" id="RU003435"/>
    </source>
</evidence>
<dbReference type="Proteomes" id="UP001152885">
    <property type="component" value="Unassembled WGS sequence"/>
</dbReference>
<evidence type="ECO:0000256" key="6">
    <source>
        <dbReference type="ARBA" id="ARBA00023049"/>
    </source>
</evidence>
<evidence type="ECO:0000259" key="8">
    <source>
        <dbReference type="Pfam" id="PF01432"/>
    </source>
</evidence>
<dbReference type="InterPro" id="IPR001567">
    <property type="entry name" value="Pept_M3A_M3B_dom"/>
</dbReference>
<keyword evidence="4 7" id="KW-0378">Hydrolase</keyword>
<reference evidence="9" key="1">
    <citation type="submission" date="2022-12" db="EMBL/GenBank/DDBJ databases">
        <authorList>
            <person name="Brejova B."/>
        </authorList>
    </citation>
    <scope>NUCLEOTIDE SEQUENCE</scope>
</reference>
<dbReference type="PANTHER" id="PTHR11804:SF84">
    <property type="entry name" value="SACCHAROLYSIN"/>
    <property type="match status" value="1"/>
</dbReference>
<keyword evidence="3 7" id="KW-0479">Metal-binding</keyword>
<name>A0A9W4TTA0_9ASCO</name>
<gene>
    <name evidence="9" type="ORF">CANVERA_P2415</name>
</gene>
<keyword evidence="10" id="KW-1185">Reference proteome</keyword>
<keyword evidence="6 7" id="KW-0482">Metalloprotease</keyword>
<comment type="cofactor">
    <cofactor evidence="7">
        <name>Zn(2+)</name>
        <dbReference type="ChEBI" id="CHEBI:29105"/>
    </cofactor>
    <text evidence="7">Binds 1 zinc ion.</text>
</comment>
<dbReference type="Gene3D" id="1.20.1050.40">
    <property type="entry name" value="Endopeptidase. Chain P, domain 1"/>
    <property type="match status" value="1"/>
</dbReference>
<dbReference type="FunFam" id="3.40.390.10:FF:000074">
    <property type="entry name" value="Metalloprotease"/>
    <property type="match status" value="1"/>
</dbReference>
<accession>A0A9W4TTA0</accession>
<dbReference type="Pfam" id="PF01432">
    <property type="entry name" value="Peptidase_M3"/>
    <property type="match status" value="1"/>
</dbReference>
<evidence type="ECO:0000256" key="1">
    <source>
        <dbReference type="ARBA" id="ARBA00006040"/>
    </source>
</evidence>
<dbReference type="SUPFAM" id="SSF55486">
    <property type="entry name" value="Metalloproteases ('zincins'), catalytic domain"/>
    <property type="match status" value="1"/>
</dbReference>
<dbReference type="Gene3D" id="1.10.1370.10">
    <property type="entry name" value="Neurolysin, domain 3"/>
    <property type="match status" value="1"/>
</dbReference>
<comment type="similarity">
    <text evidence="1 7">Belongs to the peptidase M3 family.</text>
</comment>
<feature type="domain" description="Peptidase M3A/M3B catalytic" evidence="8">
    <location>
        <begin position="237"/>
        <end position="694"/>
    </location>
</feature>
<evidence type="ECO:0000313" key="9">
    <source>
        <dbReference type="EMBL" id="CAI5757903.1"/>
    </source>
</evidence>
<evidence type="ECO:0000256" key="3">
    <source>
        <dbReference type="ARBA" id="ARBA00022723"/>
    </source>
</evidence>
<evidence type="ECO:0000256" key="4">
    <source>
        <dbReference type="ARBA" id="ARBA00022801"/>
    </source>
</evidence>
<dbReference type="AlphaFoldDB" id="A0A9W4TTA0"/>
<dbReference type="Gene3D" id="3.40.390.10">
    <property type="entry name" value="Collagenase (Catalytic Domain)"/>
    <property type="match status" value="1"/>
</dbReference>
<evidence type="ECO:0000256" key="5">
    <source>
        <dbReference type="ARBA" id="ARBA00022833"/>
    </source>
</evidence>
<dbReference type="InterPro" id="IPR024080">
    <property type="entry name" value="Neurolysin/TOP_N"/>
</dbReference>
<organism evidence="9 10">
    <name type="scientific">Candida verbasci</name>
    <dbReference type="NCBI Taxonomy" id="1227364"/>
    <lineage>
        <taxon>Eukaryota</taxon>
        <taxon>Fungi</taxon>
        <taxon>Dikarya</taxon>
        <taxon>Ascomycota</taxon>
        <taxon>Saccharomycotina</taxon>
        <taxon>Pichiomycetes</taxon>
        <taxon>Debaryomycetaceae</taxon>
        <taxon>Candida/Lodderomyces clade</taxon>
        <taxon>Candida</taxon>
    </lineage>
</organism>
<evidence type="ECO:0000256" key="2">
    <source>
        <dbReference type="ARBA" id="ARBA00022670"/>
    </source>
</evidence>
<dbReference type="GO" id="GO:0006518">
    <property type="term" value="P:peptide metabolic process"/>
    <property type="evidence" value="ECO:0007669"/>
    <property type="project" value="TreeGrafter"/>
</dbReference>
<proteinExistence type="inferred from homology"/>
<sequence length="697" mass="80932">MYHIVILILSISLYYYYNMSTEIDFDQLIKNQSYPSWKTTPEEVVEISRKLADSETKLFDQIANITEPTLNNVLKPFAIKANNDGFPEGQATFYQHVSTNKELRDASTQGEEIIEKNSIEQWSREDVYKIFDKLYKSIDVDSIDGESKRYLDKIITAFKRNGLALDKEPREKVKKLQVELNNLQVQFSKNLNEDKGYVAFTIEELDGVPQDVIDSYEKLDDGKLKVIFNYPDIIPLFKHANNSNTRKVANLAYSNRVSENDPILTEIIKIRFKIAKLLGYETYSDYVLEERMAKTKYNVLNFLNDLREKLKPVASKELATLKEFKAEDLKSRGLEPEDELYSWDYNYYNEKLLERKYQVDNIKIAEYFPLESTLDKIMNIYETIFDIKFVKNKTSDPNAVWHEDVHQFAIYQDIKSGKPEFLGWLYIDLHPREGKYGHAANFGLGPGFEEENGDRHTPITSLVCNFTKPTKEKPSLLQHSEVVTLLHELGHGLHSLVSKTKYARFHGTRVERDFVETPSQMLENWCWKKDQIKQLSSHYKTGEQISDDLIDSLIRSKKVNVGLFTLRQLFFGLFDMKLHTIDKESELEKLSLFEIWNQLREDVTLLPSDNNPTKGYSSFGHIAGGYESGYYGYLYSLVYAADIFHTLFEKNPMNVENGIRYRDIILKPGGSKDIMNNLEELLGRKPNSDAFLQEIFG</sequence>
<dbReference type="EMBL" id="CANTUO010000002">
    <property type="protein sequence ID" value="CAI5757903.1"/>
    <property type="molecule type" value="Genomic_DNA"/>
</dbReference>
<dbReference type="InterPro" id="IPR024077">
    <property type="entry name" value="Neurolysin/TOP_dom2"/>
</dbReference>
<dbReference type="InterPro" id="IPR024079">
    <property type="entry name" value="MetalloPept_cat_dom_sf"/>
</dbReference>
<dbReference type="GO" id="GO:0006508">
    <property type="term" value="P:proteolysis"/>
    <property type="evidence" value="ECO:0007669"/>
    <property type="project" value="UniProtKB-KW"/>
</dbReference>
<keyword evidence="2 7" id="KW-0645">Protease</keyword>
<comment type="caution">
    <text evidence="9">The sequence shown here is derived from an EMBL/GenBank/DDBJ whole genome shotgun (WGS) entry which is preliminary data.</text>
</comment>
<dbReference type="CDD" id="cd06455">
    <property type="entry name" value="M3A_TOP"/>
    <property type="match status" value="1"/>
</dbReference>
<dbReference type="GO" id="GO:0046872">
    <property type="term" value="F:metal ion binding"/>
    <property type="evidence" value="ECO:0007669"/>
    <property type="project" value="UniProtKB-UniRule"/>
</dbReference>